<evidence type="ECO:0000256" key="1">
    <source>
        <dbReference type="SAM" id="MobiDB-lite"/>
    </source>
</evidence>
<dbReference type="RefSeq" id="WP_083125448.1">
    <property type="nucleotide sequence ID" value="NZ_MVIM01000004.1"/>
</dbReference>
<reference evidence="3 4" key="1">
    <citation type="submission" date="2017-02" db="EMBL/GenBank/DDBJ databases">
        <title>The new phylogeny of genus Mycobacterium.</title>
        <authorList>
            <person name="Tortoli E."/>
            <person name="Trovato A."/>
            <person name="Cirillo D.M."/>
        </authorList>
    </citation>
    <scope>NUCLEOTIDE SEQUENCE [LARGE SCALE GENOMIC DNA]</scope>
    <source>
        <strain evidence="3 4">DSM 44338</strain>
    </source>
</reference>
<keyword evidence="2" id="KW-0812">Transmembrane</keyword>
<keyword evidence="4" id="KW-1185">Reference proteome</keyword>
<dbReference type="OrthoDB" id="4640608at2"/>
<feature type="transmembrane region" description="Helical" evidence="2">
    <location>
        <begin position="166"/>
        <end position="193"/>
    </location>
</feature>
<feature type="region of interest" description="Disordered" evidence="1">
    <location>
        <begin position="98"/>
        <end position="121"/>
    </location>
</feature>
<gene>
    <name evidence="3" type="ORF">BST47_10470</name>
</gene>
<protein>
    <recommendedName>
        <fullName evidence="5">DUF2561 domain-containing protein</fullName>
    </recommendedName>
</protein>
<evidence type="ECO:0000256" key="2">
    <source>
        <dbReference type="SAM" id="Phobius"/>
    </source>
</evidence>
<evidence type="ECO:0008006" key="5">
    <source>
        <dbReference type="Google" id="ProtNLM"/>
    </source>
</evidence>
<dbReference type="STRING" id="75922.BST47_10470"/>
<dbReference type="AlphaFoldDB" id="A0A1X0JVG8"/>
<feature type="transmembrane region" description="Helical" evidence="2">
    <location>
        <begin position="199"/>
        <end position="222"/>
    </location>
</feature>
<name>A0A1X0JVG8_9MYCO</name>
<keyword evidence="2" id="KW-1133">Transmembrane helix</keyword>
<organism evidence="3 4">
    <name type="scientific">Mycolicibacterium tusciae</name>
    <dbReference type="NCBI Taxonomy" id="75922"/>
    <lineage>
        <taxon>Bacteria</taxon>
        <taxon>Bacillati</taxon>
        <taxon>Actinomycetota</taxon>
        <taxon>Actinomycetes</taxon>
        <taxon>Mycobacteriales</taxon>
        <taxon>Mycobacteriaceae</taxon>
        <taxon>Mycolicibacterium</taxon>
    </lineage>
</organism>
<dbReference type="InterPro" id="IPR024381">
    <property type="entry name" value="DUF2561"/>
</dbReference>
<comment type="caution">
    <text evidence="3">The sequence shown here is derived from an EMBL/GenBank/DDBJ whole genome shotgun (WGS) entry which is preliminary data.</text>
</comment>
<dbReference type="Pfam" id="PF10812">
    <property type="entry name" value="DUF2561"/>
    <property type="match status" value="1"/>
</dbReference>
<evidence type="ECO:0000313" key="3">
    <source>
        <dbReference type="EMBL" id="ORB66276.1"/>
    </source>
</evidence>
<feature type="compositionally biased region" description="Basic and acidic residues" evidence="1">
    <location>
        <begin position="104"/>
        <end position="121"/>
    </location>
</feature>
<proteinExistence type="predicted"/>
<accession>A0A1X0JVG8</accession>
<evidence type="ECO:0000313" key="4">
    <source>
        <dbReference type="Proteomes" id="UP000192411"/>
    </source>
</evidence>
<dbReference type="EMBL" id="MVIM01000004">
    <property type="protein sequence ID" value="ORB66276.1"/>
    <property type="molecule type" value="Genomic_DNA"/>
</dbReference>
<keyword evidence="2" id="KW-0472">Membrane</keyword>
<dbReference type="Proteomes" id="UP000192411">
    <property type="component" value="Unassembled WGS sequence"/>
</dbReference>
<feature type="transmembrane region" description="Helical" evidence="2">
    <location>
        <begin position="28"/>
        <end position="49"/>
    </location>
</feature>
<feature type="transmembrane region" description="Helical" evidence="2">
    <location>
        <begin position="69"/>
        <end position="90"/>
    </location>
</feature>
<sequence length="234" mass="24433">MPYATDPVGSLHVRPNLDTGGFDRTDRILLGACAVIWLVALGTAVAAVVALVDLGSSQQESADSSGTPWLLYVVIAVSAAVIIGAVPLLIRARRDAMSDAPEPPARDASRPAPGREDLGRGDATRSERLRISGAPVGRIHNGPGYAAAVTHSTSLPAPLVAAIDQVWLRCAVLIACAVGIAMVVIGVATYLMAIESDTAAWVFFVLSGLVTLAMPAIPWFYLRELRALLDGESA</sequence>